<dbReference type="STRING" id="289377.HL41_03360"/>
<keyword evidence="9" id="KW-0739">Sodium transport</keyword>
<evidence type="ECO:0000256" key="3">
    <source>
        <dbReference type="ARBA" id="ARBA00022449"/>
    </source>
</evidence>
<dbReference type="EMBL" id="CP008796">
    <property type="protein sequence ID" value="AIH03896.1"/>
    <property type="molecule type" value="Genomic_DNA"/>
</dbReference>
<dbReference type="HOGENOM" id="CLU_061352_0_0_0"/>
<feature type="transmembrane region" description="Helical" evidence="10">
    <location>
        <begin position="83"/>
        <end position="101"/>
    </location>
</feature>
<keyword evidence="6" id="KW-0915">Sodium</keyword>
<dbReference type="GO" id="GO:0006814">
    <property type="term" value="P:sodium ion transport"/>
    <property type="evidence" value="ECO:0007669"/>
    <property type="project" value="UniProtKB-KW"/>
</dbReference>
<protein>
    <recommendedName>
        <fullName evidence="11">Cation/H+ exchanger transmembrane domain-containing protein</fullName>
    </recommendedName>
</protein>
<proteinExistence type="predicted"/>
<evidence type="ECO:0000256" key="4">
    <source>
        <dbReference type="ARBA" id="ARBA00022692"/>
    </source>
</evidence>
<sequence>MDQLWYQATVWFVLVLISSFFSFKLAISAALIELIVGIIAGNTIRPEITSWVNFLASFGAVVLTFLAGAELETDVVRRYWKEAIILGLIGFFAPFFGAWAISQFLLGWEMKQAQLAGIALSTTSVAVVYAVMVETKMNETPFGKLILAACFINDLGTVMALGILFTKLGSIFILFVLITLIVLFILPSVTTKYFSYVKNHPSEPEVKFIFLILCGLGFLANKAGSEAVLPAYLVGAVLADLFVKNRELVKRMRASTIALLTPFYFLKAGCLVDLKAVWQSLGVLIVLFLAKVISKFLGLYPTGKGLRFPFRLNMYNTLLMSTGLTFGTISSLYGLKNGIIDKNQYSLLVMAVILSAIIPTLIAQKFFYPRKNEMNMNFKKE</sequence>
<dbReference type="PANTHER" id="PTHR43562:SF3">
    <property type="entry name" value="SODIUM ION_PROTON EXCHANGER (EUROFUNG)"/>
    <property type="match status" value="1"/>
</dbReference>
<dbReference type="GO" id="GO:0015297">
    <property type="term" value="F:antiporter activity"/>
    <property type="evidence" value="ECO:0007669"/>
    <property type="project" value="UniProtKB-KW"/>
</dbReference>
<evidence type="ECO:0000256" key="2">
    <source>
        <dbReference type="ARBA" id="ARBA00022448"/>
    </source>
</evidence>
<feature type="transmembrane region" description="Helical" evidence="10">
    <location>
        <begin position="312"/>
        <end position="333"/>
    </location>
</feature>
<dbReference type="Gene3D" id="1.20.1530.20">
    <property type="match status" value="1"/>
</dbReference>
<dbReference type="Proteomes" id="UP000028481">
    <property type="component" value="Chromosome"/>
</dbReference>
<evidence type="ECO:0000259" key="11">
    <source>
        <dbReference type="Pfam" id="PF00999"/>
    </source>
</evidence>
<evidence type="ECO:0000313" key="12">
    <source>
        <dbReference type="EMBL" id="AIH03896.1"/>
    </source>
</evidence>
<organism evidence="12 13">
    <name type="scientific">Thermodesulfobacterium commune DSM 2178</name>
    <dbReference type="NCBI Taxonomy" id="289377"/>
    <lineage>
        <taxon>Bacteria</taxon>
        <taxon>Pseudomonadati</taxon>
        <taxon>Thermodesulfobacteriota</taxon>
        <taxon>Thermodesulfobacteria</taxon>
        <taxon>Thermodesulfobacteriales</taxon>
        <taxon>Thermodesulfobacteriaceae</taxon>
        <taxon>Thermodesulfobacterium</taxon>
    </lineage>
</organism>
<evidence type="ECO:0000313" key="13">
    <source>
        <dbReference type="Proteomes" id="UP000028481"/>
    </source>
</evidence>
<dbReference type="GO" id="GO:1902600">
    <property type="term" value="P:proton transmembrane transport"/>
    <property type="evidence" value="ECO:0007669"/>
    <property type="project" value="InterPro"/>
</dbReference>
<evidence type="ECO:0000256" key="5">
    <source>
        <dbReference type="ARBA" id="ARBA00022989"/>
    </source>
</evidence>
<dbReference type="eggNOG" id="COG0475">
    <property type="taxonomic scope" value="Bacteria"/>
</dbReference>
<keyword evidence="8 10" id="KW-0472">Membrane</keyword>
<evidence type="ECO:0000256" key="1">
    <source>
        <dbReference type="ARBA" id="ARBA00004141"/>
    </source>
</evidence>
<feature type="transmembrane region" description="Helical" evidence="10">
    <location>
        <begin position="113"/>
        <end position="133"/>
    </location>
</feature>
<feature type="transmembrane region" description="Helical" evidence="10">
    <location>
        <begin position="171"/>
        <end position="194"/>
    </location>
</feature>
<keyword evidence="7" id="KW-0406">Ion transport</keyword>
<evidence type="ECO:0000256" key="10">
    <source>
        <dbReference type="SAM" id="Phobius"/>
    </source>
</evidence>
<dbReference type="InterPro" id="IPR038770">
    <property type="entry name" value="Na+/solute_symporter_sf"/>
</dbReference>
<dbReference type="PANTHER" id="PTHR43562">
    <property type="entry name" value="NAPA-TYPE SODIUM/HYDROGEN ANTIPORTER"/>
    <property type="match status" value="1"/>
</dbReference>
<dbReference type="OrthoDB" id="34089at2"/>
<evidence type="ECO:0000256" key="7">
    <source>
        <dbReference type="ARBA" id="ARBA00023065"/>
    </source>
</evidence>
<keyword evidence="4 10" id="KW-0812">Transmembrane</keyword>
<dbReference type="RefSeq" id="WP_038060430.1">
    <property type="nucleotide sequence ID" value="NZ_CP008796.1"/>
</dbReference>
<dbReference type="KEGG" id="tcm:HL41_03360"/>
<name>A0A075WSQ5_9BACT</name>
<feature type="transmembrane region" description="Helical" evidence="10">
    <location>
        <begin position="345"/>
        <end position="368"/>
    </location>
</feature>
<feature type="transmembrane region" description="Helical" evidence="10">
    <location>
        <begin position="280"/>
        <end position="300"/>
    </location>
</feature>
<dbReference type="Pfam" id="PF00999">
    <property type="entry name" value="Na_H_Exchanger"/>
    <property type="match status" value="1"/>
</dbReference>
<evidence type="ECO:0000256" key="8">
    <source>
        <dbReference type="ARBA" id="ARBA00023136"/>
    </source>
</evidence>
<gene>
    <name evidence="12" type="ORF">HL41_03360</name>
</gene>
<keyword evidence="5 10" id="KW-1133">Transmembrane helix</keyword>
<dbReference type="AlphaFoldDB" id="A0A075WSQ5"/>
<keyword evidence="2" id="KW-0813">Transport</keyword>
<dbReference type="PaxDb" id="289377-HL41_03360"/>
<keyword evidence="3" id="KW-0050">Antiport</keyword>
<feature type="transmembrane region" description="Helical" evidence="10">
    <location>
        <begin position="255"/>
        <end position="274"/>
    </location>
</feature>
<dbReference type="InterPro" id="IPR006153">
    <property type="entry name" value="Cation/H_exchanger_TM"/>
</dbReference>
<feature type="transmembrane region" description="Helical" evidence="10">
    <location>
        <begin position="12"/>
        <end position="39"/>
    </location>
</feature>
<accession>A0A075WSQ5</accession>
<feature type="domain" description="Cation/H+ exchanger transmembrane" evidence="11">
    <location>
        <begin position="14"/>
        <end position="361"/>
    </location>
</feature>
<comment type="subcellular location">
    <subcellularLocation>
        <location evidence="1">Membrane</location>
        <topology evidence="1">Multi-pass membrane protein</topology>
    </subcellularLocation>
</comment>
<feature type="transmembrane region" description="Helical" evidence="10">
    <location>
        <begin position="51"/>
        <end position="71"/>
    </location>
</feature>
<evidence type="ECO:0000256" key="9">
    <source>
        <dbReference type="ARBA" id="ARBA00023201"/>
    </source>
</evidence>
<dbReference type="GO" id="GO:0016020">
    <property type="term" value="C:membrane"/>
    <property type="evidence" value="ECO:0007669"/>
    <property type="project" value="UniProtKB-SubCell"/>
</dbReference>
<feature type="transmembrane region" description="Helical" evidence="10">
    <location>
        <begin position="145"/>
        <end position="165"/>
    </location>
</feature>
<reference evidence="12 13" key="1">
    <citation type="journal article" date="2015" name="Genome Announc.">
        <title>Genome Sequence of a Sulfate-Reducing Thermophilic Bacterium, Thermodesulfobacterium commune DSM 2178T (Phylum Thermodesulfobacteria).</title>
        <authorList>
            <person name="Bhatnagar S."/>
            <person name="Badger J.H."/>
            <person name="Madupu R."/>
            <person name="Khouri H.M."/>
            <person name="O'Connor E.M."/>
            <person name="Robb F.T."/>
            <person name="Ward N.L."/>
            <person name="Eisen J.A."/>
        </authorList>
    </citation>
    <scope>NUCLEOTIDE SEQUENCE [LARGE SCALE GENOMIC DNA]</scope>
    <source>
        <strain evidence="12 13">DSM 2178</strain>
    </source>
</reference>
<evidence type="ECO:0000256" key="6">
    <source>
        <dbReference type="ARBA" id="ARBA00023053"/>
    </source>
</evidence>
<keyword evidence="13" id="KW-1185">Reference proteome</keyword>